<name>A0A1C6RDN2_9ACTN</name>
<dbReference type="EMBL" id="FMHV01000002">
    <property type="protein sequence ID" value="SCL15259.1"/>
    <property type="molecule type" value="Genomic_DNA"/>
</dbReference>
<evidence type="ECO:0000256" key="6">
    <source>
        <dbReference type="PIRSR" id="PIRSR019543-2"/>
    </source>
</evidence>
<feature type="binding site" evidence="5">
    <location>
        <position position="323"/>
    </location>
    <ligand>
        <name>2-oxoglutarate</name>
        <dbReference type="ChEBI" id="CHEBI:16810"/>
    </ligand>
</feature>
<dbReference type="Pfam" id="PF02668">
    <property type="entry name" value="TauD"/>
    <property type="match status" value="1"/>
</dbReference>
<dbReference type="Gene3D" id="3.60.130.10">
    <property type="entry name" value="Clavaminate synthase-like"/>
    <property type="match status" value="1"/>
</dbReference>
<gene>
    <name evidence="8" type="ORF">GA0070624_0667</name>
</gene>
<proteinExistence type="inferred from homology"/>
<dbReference type="InterPro" id="IPR042098">
    <property type="entry name" value="TauD-like_sf"/>
</dbReference>
<feature type="binding site" evidence="5">
    <location>
        <position position="219"/>
    </location>
    <ligand>
        <name>2-oxoglutarate</name>
        <dbReference type="ChEBI" id="CHEBI:16810"/>
    </ligand>
</feature>
<dbReference type="SUPFAM" id="SSF51197">
    <property type="entry name" value="Clavaminate synthase-like"/>
    <property type="match status" value="1"/>
</dbReference>
<evidence type="ECO:0000256" key="2">
    <source>
        <dbReference type="ARBA" id="ARBA00022723"/>
    </source>
</evidence>
<dbReference type="RefSeq" id="WP_141714924.1">
    <property type="nucleotide sequence ID" value="NZ_FMHV01000002.1"/>
</dbReference>
<dbReference type="InterPro" id="IPR003819">
    <property type="entry name" value="TauD/TfdA-like"/>
</dbReference>
<keyword evidence="4 6" id="KW-0408">Iron</keyword>
<accession>A0A1C6RDN2</accession>
<evidence type="ECO:0000256" key="5">
    <source>
        <dbReference type="PIRSR" id="PIRSR019543-1"/>
    </source>
</evidence>
<dbReference type="PIRSF" id="PIRSF019543">
    <property type="entry name" value="Clavaminate_syn"/>
    <property type="match status" value="1"/>
</dbReference>
<evidence type="ECO:0000259" key="7">
    <source>
        <dbReference type="Pfam" id="PF02668"/>
    </source>
</evidence>
<feature type="binding site" evidence="6">
    <location>
        <position position="177"/>
    </location>
    <ligand>
        <name>Fe cation</name>
        <dbReference type="ChEBI" id="CHEBI:24875"/>
    </ligand>
</feature>
<feature type="binding site" evidence="5">
    <location>
        <position position="327"/>
    </location>
    <ligand>
        <name>2-oxoglutarate</name>
        <dbReference type="ChEBI" id="CHEBI:16810"/>
    </ligand>
</feature>
<feature type="domain" description="TauD/TfdA-like" evidence="7">
    <location>
        <begin position="269"/>
        <end position="328"/>
    </location>
</feature>
<dbReference type="Proteomes" id="UP000199413">
    <property type="component" value="Unassembled WGS sequence"/>
</dbReference>
<dbReference type="GO" id="GO:0005506">
    <property type="term" value="F:iron ion binding"/>
    <property type="evidence" value="ECO:0007669"/>
    <property type="project" value="InterPro"/>
</dbReference>
<comment type="similarity">
    <text evidence="1">Belongs to the clavaminate synthase family.</text>
</comment>
<keyword evidence="3" id="KW-0560">Oxidoreductase</keyword>
<sequence length="369" mass="40814">MSVDQAATVTDDEGRAWPIREAGASALVLSEEDSECLRAVALGVAARHASRPSGLHLDDSDLMVDCKLRMLRDGPESLVQALTEFRYRSNPDGALLLRNLPIDDALPPTPEQGNFDGDWQRLKVASMTQLAVMNILGDVISYADEKAGRIIQDVVPVAGAEKRQENTGSCFLELHTEDGFHPQRPRFISLLALRPDHERVALTLASGIRRSLACLDGGTREVLARPIYRIRLSSSFVGDREDVYAGPVPVLTGSLSDPDLCVDFHAMTSDDPEGRRAIDSLRRAILTNLVGHVLAAGDLLIVDNDKAVHGRTGFTARYDGQDRWLRRSFAVPDLRRSTADRMPRSHVHRRIFTPGTDHAVHRRPMFSYE</sequence>
<keyword evidence="2 6" id="KW-0479">Metal-binding</keyword>
<evidence type="ECO:0000313" key="9">
    <source>
        <dbReference type="Proteomes" id="UP000199413"/>
    </source>
</evidence>
<feature type="binding site" evidence="6">
    <location>
        <position position="309"/>
    </location>
    <ligand>
        <name>Fe cation</name>
        <dbReference type="ChEBI" id="CHEBI:24875"/>
    </ligand>
</feature>
<dbReference type="InterPro" id="IPR014503">
    <property type="entry name" value="Clavaminate_syn-like"/>
</dbReference>
<organism evidence="8 9">
    <name type="scientific">Micromonospora rhizosphaerae</name>
    <dbReference type="NCBI Taxonomy" id="568872"/>
    <lineage>
        <taxon>Bacteria</taxon>
        <taxon>Bacillati</taxon>
        <taxon>Actinomycetota</taxon>
        <taxon>Actinomycetes</taxon>
        <taxon>Micromonosporales</taxon>
        <taxon>Micromonosporaceae</taxon>
        <taxon>Micromonospora</taxon>
    </lineage>
</organism>
<evidence type="ECO:0000256" key="3">
    <source>
        <dbReference type="ARBA" id="ARBA00023002"/>
    </source>
</evidence>
<dbReference type="GO" id="GO:0016491">
    <property type="term" value="F:oxidoreductase activity"/>
    <property type="evidence" value="ECO:0007669"/>
    <property type="project" value="UniProtKB-KW"/>
</dbReference>
<protein>
    <submittedName>
        <fullName evidence="8">L-asparagine oxygenase</fullName>
    </submittedName>
</protein>
<dbReference type="AlphaFoldDB" id="A0A1C6RDN2"/>
<dbReference type="STRING" id="568872.GA0070624_0667"/>
<evidence type="ECO:0000313" key="8">
    <source>
        <dbReference type="EMBL" id="SCL15259.1"/>
    </source>
</evidence>
<evidence type="ECO:0000256" key="4">
    <source>
        <dbReference type="ARBA" id="ARBA00023004"/>
    </source>
</evidence>
<reference evidence="9" key="1">
    <citation type="submission" date="2016-06" db="EMBL/GenBank/DDBJ databases">
        <authorList>
            <person name="Varghese N."/>
            <person name="Submissions Spin"/>
        </authorList>
    </citation>
    <scope>NUCLEOTIDE SEQUENCE [LARGE SCALE GENOMIC DNA]</scope>
    <source>
        <strain evidence="9">DSM 45431</strain>
    </source>
</reference>
<evidence type="ECO:0000256" key="1">
    <source>
        <dbReference type="ARBA" id="ARBA00008425"/>
    </source>
</evidence>
<keyword evidence="9" id="KW-1185">Reference proteome</keyword>
<dbReference type="OrthoDB" id="3872700at2"/>
<feature type="binding site" evidence="6">
    <location>
        <position position="175"/>
    </location>
    <ligand>
        <name>Fe cation</name>
        <dbReference type="ChEBI" id="CHEBI:24875"/>
    </ligand>
</feature>